<dbReference type="InterPro" id="IPR040256">
    <property type="entry name" value="At4g02000-like"/>
</dbReference>
<name>A0A835HHU4_9MAGN</name>
<dbReference type="EMBL" id="JADFTS010000007">
    <property type="protein sequence ID" value="KAF9598617.1"/>
    <property type="molecule type" value="Genomic_DNA"/>
</dbReference>
<keyword evidence="3" id="KW-1185">Reference proteome</keyword>
<accession>A0A835HHU4</accession>
<evidence type="ECO:0000256" key="1">
    <source>
        <dbReference type="SAM" id="MobiDB-lite"/>
    </source>
</evidence>
<organism evidence="2 3">
    <name type="scientific">Coptis chinensis</name>
    <dbReference type="NCBI Taxonomy" id="261450"/>
    <lineage>
        <taxon>Eukaryota</taxon>
        <taxon>Viridiplantae</taxon>
        <taxon>Streptophyta</taxon>
        <taxon>Embryophyta</taxon>
        <taxon>Tracheophyta</taxon>
        <taxon>Spermatophyta</taxon>
        <taxon>Magnoliopsida</taxon>
        <taxon>Ranunculales</taxon>
        <taxon>Ranunculaceae</taxon>
        <taxon>Coptidoideae</taxon>
        <taxon>Coptis</taxon>
    </lineage>
</organism>
<proteinExistence type="predicted"/>
<dbReference type="PANTHER" id="PTHR31286:SF165">
    <property type="entry name" value="DUF4283 DOMAIN-CONTAINING PROTEIN"/>
    <property type="match status" value="1"/>
</dbReference>
<evidence type="ECO:0000313" key="3">
    <source>
        <dbReference type="Proteomes" id="UP000631114"/>
    </source>
</evidence>
<evidence type="ECO:0000313" key="2">
    <source>
        <dbReference type="EMBL" id="KAF9598617.1"/>
    </source>
</evidence>
<dbReference type="PANTHER" id="PTHR31286">
    <property type="entry name" value="GLYCINE-RICH CELL WALL STRUCTURAL PROTEIN 1.8-LIKE"/>
    <property type="match status" value="1"/>
</dbReference>
<dbReference type="Proteomes" id="UP000631114">
    <property type="component" value="Unassembled WGS sequence"/>
</dbReference>
<feature type="region of interest" description="Disordered" evidence="1">
    <location>
        <begin position="406"/>
        <end position="425"/>
    </location>
</feature>
<comment type="caution">
    <text evidence="2">The sequence shown here is derived from an EMBL/GenBank/DDBJ whole genome shotgun (WGS) entry which is preliminary data.</text>
</comment>
<evidence type="ECO:0008006" key="4">
    <source>
        <dbReference type="Google" id="ProtNLM"/>
    </source>
</evidence>
<protein>
    <recommendedName>
        <fullName evidence="4">DUF4283 domain-containing protein</fullName>
    </recommendedName>
</protein>
<sequence>MCCRMLKLPARLDGLRLAHHGSRLLSDVARREMVLDAVVDVEGTAKVLWWAHKFNVHVDSHLVIDPVFLDVIEQEIPRDIIEEGISLWKDHLVGFFVEKRLPFPVGVHSTLDQELETQRKNMSTLPIWVKLWNMPKQMWTKKGISFIASRIGKPICRDAATQKKQRLDFARVCIEVTRNAKYPDCLRFDLGKGIIAEVGVEYLWIPLTCSICNKSGHKESNCRASTDATATDARMNVQGQNTQRNTHTRPTNNQWVRRQNVTSVQTSNTGMPISETGLHRVNAEIGASAAVIGVSEVNATDAITTYNPFNILAEEELENQSLDLIQVAGVRNDLPLNTIEVETESVPVVTPGETLSDLATDTLEPSACFLGEEEPEGIRVSSTDEDAQDTLVNHNPCSVIHFEETTEPDVANSATDREEESNRTTNPYELVLPQVQATTSPLELAISSQPSDEVPLNSMPHMIELPNSGGAEINQYAADHELFKDNKH</sequence>
<dbReference type="AlphaFoldDB" id="A0A835HHU4"/>
<gene>
    <name evidence="2" type="ORF">IFM89_028286</name>
</gene>
<reference evidence="2 3" key="1">
    <citation type="submission" date="2020-10" db="EMBL/GenBank/DDBJ databases">
        <title>The Coptis chinensis genome and diversification of protoberbering-type alkaloids.</title>
        <authorList>
            <person name="Wang B."/>
            <person name="Shu S."/>
            <person name="Song C."/>
            <person name="Liu Y."/>
        </authorList>
    </citation>
    <scope>NUCLEOTIDE SEQUENCE [LARGE SCALE GENOMIC DNA]</scope>
    <source>
        <strain evidence="2">HL-2020</strain>
        <tissue evidence="2">Leaf</tissue>
    </source>
</reference>